<dbReference type="InterPro" id="IPR018658">
    <property type="entry name" value="DUF2089"/>
</dbReference>
<evidence type="ECO:0000259" key="1">
    <source>
        <dbReference type="Pfam" id="PF09862"/>
    </source>
</evidence>
<dbReference type="Pfam" id="PF09862">
    <property type="entry name" value="DUF2089"/>
    <property type="match status" value="1"/>
</dbReference>
<dbReference type="RefSeq" id="WP_004906393.1">
    <property type="nucleotide sequence ID" value="NZ_BMBO01000014.1"/>
</dbReference>
<gene>
    <name evidence="2" type="ORF">P1N92_05910</name>
</gene>
<reference evidence="2 3" key="1">
    <citation type="submission" date="2023-02" db="EMBL/GenBank/DDBJ databases">
        <title>Antimicrobial susceptibility testing and tentative epidemiological cut-off values for Lactobacillaceae family species intended for ingestion.</title>
        <authorList>
            <person name="Noehr-Meldgaard K."/>
            <person name="Struve C."/>
            <person name="Ingmer H."/>
            <person name="Koza A."/>
            <person name="Al-Nakeeb K."/>
            <person name="Agersoe Y."/>
        </authorList>
    </citation>
    <scope>NUCLEOTIDE SEQUENCE [LARGE SCALE GENOMIC DNA]</scope>
    <source>
        <strain evidence="2 3">DSM 20193</strain>
    </source>
</reference>
<protein>
    <submittedName>
        <fullName evidence="2">DUF2089 family protein</fullName>
    </submittedName>
</protein>
<feature type="domain" description="DUF2089" evidence="1">
    <location>
        <begin position="7"/>
        <end position="51"/>
    </location>
</feature>
<keyword evidence="3" id="KW-1185">Reference proteome</keyword>
<name>A0ABT6HC36_LEUPS</name>
<proteinExistence type="predicted"/>
<sequence>MDWFLKLEREDQEFVKQLVKASGSLKELAKIYQVSYPTVRVRLNKIIQHIDLIEQQGKSSFETKIMEMVINDELPLNLAKKILADYQEEKDE</sequence>
<comment type="caution">
    <text evidence="2">The sequence shown here is derived from an EMBL/GenBank/DDBJ whole genome shotgun (WGS) entry which is preliminary data.</text>
</comment>
<evidence type="ECO:0000313" key="3">
    <source>
        <dbReference type="Proteomes" id="UP001529201"/>
    </source>
</evidence>
<dbReference type="GeneID" id="97230562"/>
<accession>A0ABT6HC36</accession>
<dbReference type="Proteomes" id="UP001529201">
    <property type="component" value="Unassembled WGS sequence"/>
</dbReference>
<organism evidence="2 3">
    <name type="scientific">Leuconostoc pseudomesenteroides</name>
    <dbReference type="NCBI Taxonomy" id="33968"/>
    <lineage>
        <taxon>Bacteria</taxon>
        <taxon>Bacillati</taxon>
        <taxon>Bacillota</taxon>
        <taxon>Bacilli</taxon>
        <taxon>Lactobacillales</taxon>
        <taxon>Lactobacillaceae</taxon>
        <taxon>Leuconostoc</taxon>
    </lineage>
</organism>
<dbReference type="EMBL" id="JARGDN010000004">
    <property type="protein sequence ID" value="MDG9733651.1"/>
    <property type="molecule type" value="Genomic_DNA"/>
</dbReference>
<evidence type="ECO:0000313" key="2">
    <source>
        <dbReference type="EMBL" id="MDG9733651.1"/>
    </source>
</evidence>